<dbReference type="STRING" id="1268072.PSAB_03320"/>
<dbReference type="KEGG" id="psab:PSAB_03320"/>
<dbReference type="RefSeq" id="WP_025333191.1">
    <property type="nucleotide sequence ID" value="NZ_CP004078.1"/>
</dbReference>
<protein>
    <submittedName>
        <fullName evidence="1">Uncharacterized protein</fullName>
    </submittedName>
</protein>
<name>X4ZFQ3_9BACL</name>
<keyword evidence="2" id="KW-1185">Reference proteome</keyword>
<accession>X4ZFQ3</accession>
<dbReference type="EMBL" id="CP004078">
    <property type="protein sequence ID" value="AHV95600.1"/>
    <property type="molecule type" value="Genomic_DNA"/>
</dbReference>
<organism evidence="1 2">
    <name type="scientific">Paenibacillus sabinae T27</name>
    <dbReference type="NCBI Taxonomy" id="1268072"/>
    <lineage>
        <taxon>Bacteria</taxon>
        <taxon>Bacillati</taxon>
        <taxon>Bacillota</taxon>
        <taxon>Bacilli</taxon>
        <taxon>Bacillales</taxon>
        <taxon>Paenibacillaceae</taxon>
        <taxon>Paenibacillus</taxon>
    </lineage>
</organism>
<sequence length="270" mass="31727">MSKNGNNFYPLYRAEPLQQAQNYISIKDPQKKGELKRYLKSLKYKDFLIIQSNRSLWEQLLRDPDPIFRRQLCTITYKITQEQIAHNVSGSTKTGFSLINHTLRPDYLITFILAIMFNVPWQIITEKEPVENSFKDFTEYNLDGSAKRISVEALYEEKDRVGRNIAGYLITDAQRLLEQAGPLTTGRWVTTYPELDYFEFHLPHEPVLHKAKRKEILNTFPFATHLGTTYTPLRSERSLWVMGPKPGKLQEYQQTLMELDFRDETDIREI</sequence>
<evidence type="ECO:0000313" key="2">
    <source>
        <dbReference type="Proteomes" id="UP000019772"/>
    </source>
</evidence>
<dbReference type="HOGENOM" id="CLU_1029917_0_0_9"/>
<dbReference type="AlphaFoldDB" id="X4ZFQ3"/>
<proteinExistence type="predicted"/>
<dbReference type="eggNOG" id="ENOG503076C">
    <property type="taxonomic scope" value="Bacteria"/>
</dbReference>
<dbReference type="Proteomes" id="UP000019772">
    <property type="component" value="Chromosome"/>
</dbReference>
<dbReference type="OrthoDB" id="2581809at2"/>
<gene>
    <name evidence="1" type="ORF">PSAB_03320</name>
</gene>
<dbReference type="PATRIC" id="fig|1268072.3.peg.694"/>
<evidence type="ECO:0000313" key="1">
    <source>
        <dbReference type="EMBL" id="AHV95600.1"/>
    </source>
</evidence>
<reference evidence="1 2" key="1">
    <citation type="journal article" date="2014" name="PLoS Genet.">
        <title>Comparative Genomic Analysis of N2-Fixing and Non-N2-Fixing Paenibacillus spp.: Organization, Evolution and Expression of the Nitrogen Fixation Genes.</title>
        <authorList>
            <person name="Xie J.B."/>
            <person name="Du Z."/>
            <person name="Bai L."/>
            <person name="Tian C."/>
            <person name="Zhang Y."/>
            <person name="Xie J.Y."/>
            <person name="Wang T."/>
            <person name="Liu X."/>
            <person name="Chen X."/>
            <person name="Cheng Q."/>
            <person name="Chen S."/>
            <person name="Li J."/>
        </authorList>
    </citation>
    <scope>NUCLEOTIDE SEQUENCE [LARGE SCALE GENOMIC DNA]</scope>
    <source>
        <strain evidence="1 2">T27</strain>
    </source>
</reference>